<feature type="modified residue" description="4-aspartylphosphate" evidence="1">
    <location>
        <position position="20"/>
    </location>
</feature>
<comment type="caution">
    <text evidence="3">The sequence shown here is derived from an EMBL/GenBank/DDBJ whole genome shotgun (WGS) entry which is preliminary data.</text>
</comment>
<dbReference type="PANTHER" id="PTHR44520">
    <property type="entry name" value="RESPONSE REGULATOR RCP1-RELATED"/>
    <property type="match status" value="1"/>
</dbReference>
<dbReference type="InterPro" id="IPR011006">
    <property type="entry name" value="CheY-like_superfamily"/>
</dbReference>
<reference evidence="3" key="1">
    <citation type="submission" date="2019-07" db="EMBL/GenBank/DDBJ databases">
        <title>Toxilogical consequences of a new and cryptic species of cyanobacteria (Komarekiella delphini-convector) recovered from the epidermis of a bottlenose dolphin and 1500 ft. in the air.</title>
        <authorList>
            <person name="Brown A.O."/>
            <person name="Dvorak P."/>
            <person name="Villanueva C.D."/>
            <person name="Foss A.J."/>
            <person name="Garvey A.D."/>
            <person name="Gibson Q.A."/>
            <person name="Johansen J.R."/>
            <person name="Casamatta D.A."/>
        </authorList>
    </citation>
    <scope>NUCLEOTIDE SEQUENCE</scope>
    <source>
        <strain evidence="3">SJRDD-AB1</strain>
    </source>
</reference>
<dbReference type="InterPro" id="IPR052893">
    <property type="entry name" value="TCS_response_regulator"/>
</dbReference>
<dbReference type="EMBL" id="VJXY01000110">
    <property type="protein sequence ID" value="MBD6621078.1"/>
    <property type="molecule type" value="Genomic_DNA"/>
</dbReference>
<dbReference type="InterPro" id="IPR001789">
    <property type="entry name" value="Sig_transdc_resp-reg_receiver"/>
</dbReference>
<gene>
    <name evidence="3" type="ORF">FNW02_36510</name>
</gene>
<dbReference type="AlphaFoldDB" id="A0AA40VVJ3"/>
<feature type="domain" description="Response regulatory" evidence="2">
    <location>
        <begin position="1"/>
        <end position="87"/>
    </location>
</feature>
<proteinExistence type="predicted"/>
<dbReference type="PROSITE" id="PS50110">
    <property type="entry name" value="RESPONSE_REGULATORY"/>
    <property type="match status" value="1"/>
</dbReference>
<dbReference type="SUPFAM" id="SSF52172">
    <property type="entry name" value="CheY-like"/>
    <property type="match status" value="1"/>
</dbReference>
<sequence length="88" mass="10021">MGFLLLVRNPSFLPVVILIDLNLTVLSDFELLKWIKQHPLLIHIPVVIMNNSEDKDQVLEAMNLGANSYFVKSRSLNSLVYLVKAFLP</sequence>
<evidence type="ECO:0000256" key="1">
    <source>
        <dbReference type="PROSITE-ProRule" id="PRU00169"/>
    </source>
</evidence>
<dbReference type="Gene3D" id="3.40.50.2300">
    <property type="match status" value="1"/>
</dbReference>
<evidence type="ECO:0000259" key="2">
    <source>
        <dbReference type="PROSITE" id="PS50110"/>
    </source>
</evidence>
<name>A0AA40VVJ3_9NOST</name>
<dbReference type="Pfam" id="PF00072">
    <property type="entry name" value="Response_reg"/>
    <property type="match status" value="1"/>
</dbReference>
<keyword evidence="1" id="KW-0597">Phosphoprotein</keyword>
<dbReference type="GO" id="GO:0000160">
    <property type="term" value="P:phosphorelay signal transduction system"/>
    <property type="evidence" value="ECO:0007669"/>
    <property type="project" value="InterPro"/>
</dbReference>
<keyword evidence="4" id="KW-1185">Reference proteome</keyword>
<evidence type="ECO:0000313" key="3">
    <source>
        <dbReference type="EMBL" id="MBD6621078.1"/>
    </source>
</evidence>
<dbReference type="PANTHER" id="PTHR44520:SF1">
    <property type="entry name" value="TWO-COMPONENT SYSTEM REGULATORY PROTEIN"/>
    <property type="match status" value="1"/>
</dbReference>
<accession>A0AA40VVJ3</accession>
<evidence type="ECO:0000313" key="4">
    <source>
        <dbReference type="Proteomes" id="UP001165986"/>
    </source>
</evidence>
<dbReference type="Proteomes" id="UP001165986">
    <property type="component" value="Unassembled WGS sequence"/>
</dbReference>
<protein>
    <submittedName>
        <fullName evidence="3">Response regulator</fullName>
    </submittedName>
</protein>
<organism evidence="3 4">
    <name type="scientific">Komarekiella delphini-convector SJRDD-AB1</name>
    <dbReference type="NCBI Taxonomy" id="2593771"/>
    <lineage>
        <taxon>Bacteria</taxon>
        <taxon>Bacillati</taxon>
        <taxon>Cyanobacteriota</taxon>
        <taxon>Cyanophyceae</taxon>
        <taxon>Nostocales</taxon>
        <taxon>Nostocaceae</taxon>
        <taxon>Komarekiella</taxon>
        <taxon>Komarekiella delphini-convector</taxon>
    </lineage>
</organism>